<feature type="region of interest" description="Disordered" evidence="9">
    <location>
        <begin position="1"/>
        <end position="37"/>
    </location>
</feature>
<dbReference type="InterPro" id="IPR019473">
    <property type="entry name" value="TFIID_su8_C"/>
</dbReference>
<dbReference type="GO" id="GO:1990904">
    <property type="term" value="C:ribonucleoprotein complex"/>
    <property type="evidence" value="ECO:0007669"/>
    <property type="project" value="UniProtKB-KW"/>
</dbReference>
<reference evidence="11" key="2">
    <citation type="journal article" date="2024" name="Plant">
        <title>Genomic evolution and insights into agronomic trait innovations of Sesamum species.</title>
        <authorList>
            <person name="Miao H."/>
            <person name="Wang L."/>
            <person name="Qu L."/>
            <person name="Liu H."/>
            <person name="Sun Y."/>
            <person name="Le M."/>
            <person name="Wang Q."/>
            <person name="Wei S."/>
            <person name="Zheng Y."/>
            <person name="Lin W."/>
            <person name="Duan Y."/>
            <person name="Cao H."/>
            <person name="Xiong S."/>
            <person name="Wang X."/>
            <person name="Wei L."/>
            <person name="Li C."/>
            <person name="Ma Q."/>
            <person name="Ju M."/>
            <person name="Zhao R."/>
            <person name="Li G."/>
            <person name="Mu C."/>
            <person name="Tian Q."/>
            <person name="Mei H."/>
            <person name="Zhang T."/>
            <person name="Gao T."/>
            <person name="Zhang H."/>
        </authorList>
    </citation>
    <scope>NUCLEOTIDE SEQUENCE</scope>
    <source>
        <strain evidence="11">G02</strain>
    </source>
</reference>
<comment type="similarity">
    <text evidence="2">Belongs to the TAF8 family.</text>
</comment>
<evidence type="ECO:0000259" key="10">
    <source>
        <dbReference type="SMART" id="SM00576"/>
    </source>
</evidence>
<keyword evidence="8" id="KW-0687">Ribonucleoprotein</keyword>
<evidence type="ECO:0000256" key="8">
    <source>
        <dbReference type="ARBA" id="ARBA00023274"/>
    </source>
</evidence>
<gene>
    <name evidence="11" type="ORF">Sradi_5499900</name>
</gene>
<evidence type="ECO:0000256" key="5">
    <source>
        <dbReference type="ARBA" id="ARBA00023015"/>
    </source>
</evidence>
<evidence type="ECO:0000256" key="3">
    <source>
        <dbReference type="ARBA" id="ARBA00017307"/>
    </source>
</evidence>
<keyword evidence="7" id="KW-0539">Nucleus</keyword>
<evidence type="ECO:0000256" key="1">
    <source>
        <dbReference type="ARBA" id="ARBA00004123"/>
    </source>
</evidence>
<dbReference type="InterPro" id="IPR037818">
    <property type="entry name" value="TAF8"/>
</dbReference>
<evidence type="ECO:0000256" key="4">
    <source>
        <dbReference type="ARBA" id="ARBA00022980"/>
    </source>
</evidence>
<sequence length="390" mass="42972">MGKVHGSLARAGKVRGQTPKVAKQDKKKKPRGRAHKRMQYNRRFVTAGEAEAKSDVPSTSVIRFGPGDFGRAISRIAVAQVCESIGFEGFNESALDSLADVAIRYISDLGKTSKFYANLAGRTECNVFDVVQGLEDIGMSQGFSGASEIHTDCVVSSGAIKEIKEYVEMAEEIPFAQPVPRFPVIRERKMIPSFCADGTPVWNERVSDPRTDKIELARQHRKAERSLLSLQQRLVSNGSSVAATSAEPDDGGNGLGVNKMVNPFLAKPLLAGERDVSPVNLPAKLSVEKHTEKHVSLLETFAPAIEAMRDGLESGSDGEKILPKNRTSVYLEFKSGKKVFGEPLDLRIRNKAGGRTASWFGREDEKDDKKRRVEFILRQSMENQQELPQL</sequence>
<keyword evidence="4" id="KW-0689">Ribosomal protein</keyword>
<dbReference type="GO" id="GO:0046982">
    <property type="term" value="F:protein heterodimerization activity"/>
    <property type="evidence" value="ECO:0007669"/>
    <property type="project" value="InterPro"/>
</dbReference>
<dbReference type="GO" id="GO:0006412">
    <property type="term" value="P:translation"/>
    <property type="evidence" value="ECO:0007669"/>
    <property type="project" value="InterPro"/>
</dbReference>
<dbReference type="InterPro" id="IPR006565">
    <property type="entry name" value="BTP"/>
</dbReference>
<reference evidence="11" key="1">
    <citation type="submission" date="2020-06" db="EMBL/GenBank/DDBJ databases">
        <authorList>
            <person name="Li T."/>
            <person name="Hu X."/>
            <person name="Zhang T."/>
            <person name="Song X."/>
            <person name="Zhang H."/>
            <person name="Dai N."/>
            <person name="Sheng W."/>
            <person name="Hou X."/>
            <person name="Wei L."/>
        </authorList>
    </citation>
    <scope>NUCLEOTIDE SEQUENCE</scope>
    <source>
        <strain evidence="11">G02</strain>
        <tissue evidence="11">Leaf</tissue>
    </source>
</reference>
<comment type="caution">
    <text evidence="11">The sequence shown here is derived from an EMBL/GenBank/DDBJ whole genome shotgun (WGS) entry which is preliminary data.</text>
</comment>
<dbReference type="AlphaFoldDB" id="A0AAW2LA51"/>
<dbReference type="GO" id="GO:0003735">
    <property type="term" value="F:structural constituent of ribosome"/>
    <property type="evidence" value="ECO:0007669"/>
    <property type="project" value="InterPro"/>
</dbReference>
<name>A0AAW2LA51_SESRA</name>
<keyword evidence="5" id="KW-0805">Transcription regulation</keyword>
<dbReference type="Pfam" id="PF04758">
    <property type="entry name" value="Ribosomal_S30"/>
    <property type="match status" value="1"/>
</dbReference>
<dbReference type="PANTHER" id="PTHR46338:SF1">
    <property type="entry name" value="TRANSCRIPTION INITIATION FACTOR TFIID SUBUNIT 8"/>
    <property type="match status" value="1"/>
</dbReference>
<dbReference type="Pfam" id="PF07524">
    <property type="entry name" value="Bromo_TP"/>
    <property type="match status" value="1"/>
</dbReference>
<dbReference type="SMART" id="SM00576">
    <property type="entry name" value="BTP"/>
    <property type="match status" value="1"/>
</dbReference>
<dbReference type="Gene3D" id="1.10.20.10">
    <property type="entry name" value="Histone, subunit A"/>
    <property type="match status" value="1"/>
</dbReference>
<feature type="domain" description="Bromodomain associated" evidence="10">
    <location>
        <begin position="67"/>
        <end position="143"/>
    </location>
</feature>
<evidence type="ECO:0000256" key="9">
    <source>
        <dbReference type="SAM" id="MobiDB-lite"/>
    </source>
</evidence>
<feature type="compositionally biased region" description="Basic residues" evidence="9">
    <location>
        <begin position="25"/>
        <end position="37"/>
    </location>
</feature>
<protein>
    <recommendedName>
        <fullName evidence="3">Transcription initiation factor TFIID subunit 8</fullName>
    </recommendedName>
</protein>
<dbReference type="InterPro" id="IPR009072">
    <property type="entry name" value="Histone-fold"/>
</dbReference>
<proteinExistence type="inferred from homology"/>
<keyword evidence="6" id="KW-0804">Transcription</keyword>
<organism evidence="11">
    <name type="scientific">Sesamum radiatum</name>
    <name type="common">Black benniseed</name>
    <dbReference type="NCBI Taxonomy" id="300843"/>
    <lineage>
        <taxon>Eukaryota</taxon>
        <taxon>Viridiplantae</taxon>
        <taxon>Streptophyta</taxon>
        <taxon>Embryophyta</taxon>
        <taxon>Tracheophyta</taxon>
        <taxon>Spermatophyta</taxon>
        <taxon>Magnoliopsida</taxon>
        <taxon>eudicotyledons</taxon>
        <taxon>Gunneridae</taxon>
        <taxon>Pentapetalae</taxon>
        <taxon>asterids</taxon>
        <taxon>lamiids</taxon>
        <taxon>Lamiales</taxon>
        <taxon>Pedaliaceae</taxon>
        <taxon>Sesamum</taxon>
    </lineage>
</organism>
<evidence type="ECO:0000256" key="2">
    <source>
        <dbReference type="ARBA" id="ARBA00008767"/>
    </source>
</evidence>
<dbReference type="Pfam" id="PF10406">
    <property type="entry name" value="TAF8_C"/>
    <property type="match status" value="1"/>
</dbReference>
<evidence type="ECO:0000313" key="11">
    <source>
        <dbReference type="EMBL" id="KAL0316217.1"/>
    </source>
</evidence>
<comment type="subcellular location">
    <subcellularLocation>
        <location evidence="1">Nucleus</location>
    </subcellularLocation>
</comment>
<dbReference type="GO" id="GO:0005840">
    <property type="term" value="C:ribosome"/>
    <property type="evidence" value="ECO:0007669"/>
    <property type="project" value="UniProtKB-KW"/>
</dbReference>
<dbReference type="EMBL" id="JACGWJ010000025">
    <property type="protein sequence ID" value="KAL0316217.1"/>
    <property type="molecule type" value="Genomic_DNA"/>
</dbReference>
<evidence type="ECO:0000256" key="7">
    <source>
        <dbReference type="ARBA" id="ARBA00023242"/>
    </source>
</evidence>
<accession>A0AAW2LA51</accession>
<dbReference type="InterPro" id="IPR006846">
    <property type="entry name" value="Ribosomal_eS30"/>
</dbReference>
<evidence type="ECO:0000256" key="6">
    <source>
        <dbReference type="ARBA" id="ARBA00023163"/>
    </source>
</evidence>
<dbReference type="PANTHER" id="PTHR46338">
    <property type="entry name" value="TRANSCRIPTION INITIATION FACTOR TFIID SUBUNIT 8"/>
    <property type="match status" value="1"/>
</dbReference>
<dbReference type="GO" id="GO:0005669">
    <property type="term" value="C:transcription factor TFIID complex"/>
    <property type="evidence" value="ECO:0007669"/>
    <property type="project" value="InterPro"/>
</dbReference>